<evidence type="ECO:0000256" key="3">
    <source>
        <dbReference type="ARBA" id="ARBA00022692"/>
    </source>
</evidence>
<dbReference type="Proteomes" id="UP000480684">
    <property type="component" value="Unassembled WGS sequence"/>
</dbReference>
<dbReference type="GO" id="GO:0004888">
    <property type="term" value="F:transmembrane signaling receptor activity"/>
    <property type="evidence" value="ECO:0007669"/>
    <property type="project" value="InterPro"/>
</dbReference>
<dbReference type="GO" id="GO:0007165">
    <property type="term" value="P:signal transduction"/>
    <property type="evidence" value="ECO:0007669"/>
    <property type="project" value="UniProtKB-KW"/>
</dbReference>
<dbReference type="CDD" id="cd06225">
    <property type="entry name" value="HAMP"/>
    <property type="match status" value="1"/>
</dbReference>
<keyword evidence="3 9" id="KW-0812">Transmembrane</keyword>
<dbReference type="SMART" id="SM00304">
    <property type="entry name" value="HAMP"/>
    <property type="match status" value="1"/>
</dbReference>
<keyword evidence="6 8" id="KW-0807">Transducer</keyword>
<evidence type="ECO:0000256" key="9">
    <source>
        <dbReference type="SAM" id="Phobius"/>
    </source>
</evidence>
<dbReference type="PANTHER" id="PTHR32089">
    <property type="entry name" value="METHYL-ACCEPTING CHEMOTAXIS PROTEIN MCPB"/>
    <property type="match status" value="1"/>
</dbReference>
<gene>
    <name evidence="12" type="ORF">G4223_10425</name>
</gene>
<keyword evidence="4 9" id="KW-1133">Transmembrane helix</keyword>
<dbReference type="GO" id="GO:0005886">
    <property type="term" value="C:plasma membrane"/>
    <property type="evidence" value="ECO:0007669"/>
    <property type="project" value="UniProtKB-SubCell"/>
</dbReference>
<keyword evidence="2" id="KW-1003">Cell membrane</keyword>
<evidence type="ECO:0000259" key="10">
    <source>
        <dbReference type="PROSITE" id="PS50111"/>
    </source>
</evidence>
<evidence type="ECO:0000256" key="1">
    <source>
        <dbReference type="ARBA" id="ARBA00004651"/>
    </source>
</evidence>
<feature type="domain" description="HAMP" evidence="11">
    <location>
        <begin position="210"/>
        <end position="263"/>
    </location>
</feature>
<evidence type="ECO:0000313" key="13">
    <source>
        <dbReference type="Proteomes" id="UP000480684"/>
    </source>
</evidence>
<evidence type="ECO:0000256" key="8">
    <source>
        <dbReference type="PROSITE-ProRule" id="PRU00284"/>
    </source>
</evidence>
<evidence type="ECO:0000313" key="12">
    <source>
        <dbReference type="EMBL" id="NFV80524.1"/>
    </source>
</evidence>
<proteinExistence type="inferred from homology"/>
<dbReference type="InterPro" id="IPR003660">
    <property type="entry name" value="HAMP_dom"/>
</dbReference>
<dbReference type="PROSITE" id="PS50111">
    <property type="entry name" value="CHEMOTAXIS_TRANSDUC_2"/>
    <property type="match status" value="1"/>
</dbReference>
<dbReference type="InterPro" id="IPR033480">
    <property type="entry name" value="sCache_2"/>
</dbReference>
<dbReference type="Pfam" id="PF17200">
    <property type="entry name" value="sCache_2"/>
    <property type="match status" value="1"/>
</dbReference>
<dbReference type="PANTHER" id="PTHR32089:SF112">
    <property type="entry name" value="LYSOZYME-LIKE PROTEIN-RELATED"/>
    <property type="match status" value="1"/>
</dbReference>
<comment type="similarity">
    <text evidence="7">Belongs to the methyl-accepting chemotaxis (MCP) protein family.</text>
</comment>
<evidence type="ECO:0000256" key="4">
    <source>
        <dbReference type="ARBA" id="ARBA00022989"/>
    </source>
</evidence>
<dbReference type="InterPro" id="IPR004089">
    <property type="entry name" value="MCPsignal_dom"/>
</dbReference>
<dbReference type="PROSITE" id="PS50885">
    <property type="entry name" value="HAMP"/>
    <property type="match status" value="1"/>
</dbReference>
<dbReference type="Pfam" id="PF00015">
    <property type="entry name" value="MCPsignal"/>
    <property type="match status" value="1"/>
</dbReference>
<evidence type="ECO:0000256" key="7">
    <source>
        <dbReference type="ARBA" id="ARBA00029447"/>
    </source>
</evidence>
<reference evidence="12 13" key="1">
    <citation type="submission" date="2020-02" db="EMBL/GenBank/DDBJ databases">
        <authorList>
            <person name="Dziuba M."/>
            <person name="Kuznetsov B."/>
            <person name="Mardanov A."/>
            <person name="Ravin N."/>
            <person name="Grouzdev D."/>
        </authorList>
    </citation>
    <scope>NUCLEOTIDE SEQUENCE [LARGE SCALE GENOMIC DNA]</scope>
    <source>
        <strain evidence="12 13">SpK</strain>
    </source>
</reference>
<dbReference type="AlphaFoldDB" id="A0A7C9QU03"/>
<evidence type="ECO:0000256" key="5">
    <source>
        <dbReference type="ARBA" id="ARBA00023136"/>
    </source>
</evidence>
<dbReference type="SMART" id="SM01049">
    <property type="entry name" value="Cache_2"/>
    <property type="match status" value="1"/>
</dbReference>
<dbReference type="PRINTS" id="PR00260">
    <property type="entry name" value="CHEMTRNSDUCR"/>
</dbReference>
<dbReference type="GO" id="GO:0006935">
    <property type="term" value="P:chemotaxis"/>
    <property type="evidence" value="ECO:0007669"/>
    <property type="project" value="InterPro"/>
</dbReference>
<organism evidence="12 13">
    <name type="scientific">Magnetospirillum aberrantis SpK</name>
    <dbReference type="NCBI Taxonomy" id="908842"/>
    <lineage>
        <taxon>Bacteria</taxon>
        <taxon>Pseudomonadati</taxon>
        <taxon>Pseudomonadota</taxon>
        <taxon>Alphaproteobacteria</taxon>
        <taxon>Rhodospirillales</taxon>
        <taxon>Rhodospirillaceae</taxon>
        <taxon>Magnetospirillum</taxon>
    </lineage>
</organism>
<dbReference type="Gene3D" id="6.10.340.10">
    <property type="match status" value="1"/>
</dbReference>
<comment type="subcellular location">
    <subcellularLocation>
        <location evidence="1">Cell membrane</location>
        <topology evidence="1">Multi-pass membrane protein</topology>
    </subcellularLocation>
</comment>
<dbReference type="Pfam" id="PF00672">
    <property type="entry name" value="HAMP"/>
    <property type="match status" value="1"/>
</dbReference>
<evidence type="ECO:0000256" key="2">
    <source>
        <dbReference type="ARBA" id="ARBA00022475"/>
    </source>
</evidence>
<dbReference type="Gene3D" id="1.10.287.950">
    <property type="entry name" value="Methyl-accepting chemotaxis protein"/>
    <property type="match status" value="1"/>
</dbReference>
<keyword evidence="13" id="KW-1185">Reference proteome</keyword>
<dbReference type="Gene3D" id="3.30.450.20">
    <property type="entry name" value="PAS domain"/>
    <property type="match status" value="1"/>
</dbReference>
<dbReference type="RefSeq" id="WP_163678935.1">
    <property type="nucleotide sequence ID" value="NZ_JAAIYP010000037.1"/>
</dbReference>
<dbReference type="SUPFAM" id="SSF58104">
    <property type="entry name" value="Methyl-accepting chemotaxis protein (MCP) signaling domain"/>
    <property type="match status" value="1"/>
</dbReference>
<dbReference type="SMART" id="SM00283">
    <property type="entry name" value="MA"/>
    <property type="match status" value="1"/>
</dbReference>
<comment type="caution">
    <text evidence="12">The sequence shown here is derived from an EMBL/GenBank/DDBJ whole genome shotgun (WGS) entry which is preliminary data.</text>
</comment>
<name>A0A7C9QU03_9PROT</name>
<dbReference type="EMBL" id="JAAIYP010000037">
    <property type="protein sequence ID" value="NFV80524.1"/>
    <property type="molecule type" value="Genomic_DNA"/>
</dbReference>
<accession>A0A7C9QU03</accession>
<protein>
    <submittedName>
        <fullName evidence="12">HAMP domain-containing protein</fullName>
    </submittedName>
</protein>
<keyword evidence="5 9" id="KW-0472">Membrane</keyword>
<feature type="transmembrane region" description="Helical" evidence="9">
    <location>
        <begin position="186"/>
        <end position="208"/>
    </location>
</feature>
<evidence type="ECO:0000259" key="11">
    <source>
        <dbReference type="PROSITE" id="PS50885"/>
    </source>
</evidence>
<dbReference type="InterPro" id="IPR004090">
    <property type="entry name" value="Chemotax_Me-accpt_rcpt"/>
</dbReference>
<evidence type="ECO:0000256" key="6">
    <source>
        <dbReference type="ARBA" id="ARBA00023224"/>
    </source>
</evidence>
<feature type="domain" description="Methyl-accepting transducer" evidence="10">
    <location>
        <begin position="297"/>
        <end position="526"/>
    </location>
</feature>
<sequence>MAVKTGITVKLLSTAVLAAAGFLILAVVALSQIYDVMIEDRVTKVRNQSETARGILQSYYDRAKAGEFDQATAQAMARKTLRNVRYDKVEYFFAYTMEGVNTLLPPKPAAEGTSMVELKDSNGVQIIREMIVAAKAGGGTVFYKFPRPGSDVPVEKVSYAIGFEPWNWFVGTGIYIDDVKSEFRTIAFKFGVIFVVVMVLAVSLVVALSRHIGGAVVRLVAVTERLAGRDYEVEVPETTRSDEIGHMARAVVVLRDGAAEAEALRHRQEAMKAEAEAERHADMLRVADGFEGSVKRVADTITSAAGELEGAAQIVSGAVDTASVQASSVAAAAEEASANVATVATAAEELSASIAEISRQVQASSSISAEAVDEARHTNELVEGLAQSATRIGEVVSLINDIASQTNLLALNATIEAARAGEAGKGFAVVAGEVKSLATQTGRATEEISSQIGAVQGATHQAVSAIRAIVGTITRINEIAGAIAAAVEEQGAATQEIARNVQEAAAGTAQVTSYLGHLTMATSEAGNSAGGMLSATQALMQEARSLRQEVDSFLSGIRA</sequence>